<dbReference type="AlphaFoldDB" id="A0A8H7ZQR5"/>
<dbReference type="Gene3D" id="3.90.1170.40">
    <property type="entry name" value="Molybdopterin biosynthesis MoaE subunit"/>
    <property type="match status" value="1"/>
</dbReference>
<feature type="binding site" evidence="4">
    <location>
        <begin position="121"/>
        <end position="122"/>
    </location>
    <ligand>
        <name>substrate</name>
    </ligand>
</feature>
<comment type="catalytic activity">
    <reaction evidence="4">
        <text>2 [molybdopterin-synthase sulfur-carrier protein]-C-terminal-Gly-aminoethanethioate + cyclic pyranopterin phosphate + H2O = molybdopterin + 2 [molybdopterin-synthase sulfur-carrier protein]-C-terminal Gly-Gly + 2 H(+)</text>
        <dbReference type="Rhea" id="RHEA:26333"/>
        <dbReference type="Rhea" id="RHEA-COMP:12202"/>
        <dbReference type="Rhea" id="RHEA-COMP:19907"/>
        <dbReference type="ChEBI" id="CHEBI:15377"/>
        <dbReference type="ChEBI" id="CHEBI:15378"/>
        <dbReference type="ChEBI" id="CHEBI:58698"/>
        <dbReference type="ChEBI" id="CHEBI:59648"/>
        <dbReference type="ChEBI" id="CHEBI:90778"/>
        <dbReference type="ChEBI" id="CHEBI:232372"/>
        <dbReference type="EC" id="2.8.1.12"/>
    </reaction>
</comment>
<keyword evidence="2 4" id="KW-0808">Transferase</keyword>
<dbReference type="EC" id="2.8.1.12" evidence="4"/>
<dbReference type="HAMAP" id="MF_03052">
    <property type="entry name" value="MOC2B"/>
    <property type="match status" value="1"/>
</dbReference>
<dbReference type="PANTHER" id="PTHR23404">
    <property type="entry name" value="MOLYBDOPTERIN SYNTHASE RELATED"/>
    <property type="match status" value="1"/>
</dbReference>
<dbReference type="GO" id="GO:0030366">
    <property type="term" value="F:molybdopterin synthase activity"/>
    <property type="evidence" value="ECO:0007669"/>
    <property type="project" value="UniProtKB-UniRule"/>
</dbReference>
<comment type="function">
    <text evidence="4">Catalytic subunit of the molybdopterin synthase complex, a complex that catalyzes the conversion of precursor Z into molybdopterin. Acts by mediating the incorporation of 2 sulfur atoms from thiocarboxylated MOCS2A into precursor Z to generate a dithiolene group.</text>
</comment>
<dbReference type="GO" id="GO:1990140">
    <property type="term" value="C:molybdopterin synthase complex"/>
    <property type="evidence" value="ECO:0007669"/>
    <property type="project" value="UniProtKB-UniRule"/>
</dbReference>
<dbReference type="Proteomes" id="UP000673691">
    <property type="component" value="Unassembled WGS sequence"/>
</dbReference>
<dbReference type="GO" id="GO:0006777">
    <property type="term" value="P:Mo-molybdopterin cofactor biosynthetic process"/>
    <property type="evidence" value="ECO:0007669"/>
    <property type="project" value="UniProtKB-UniRule"/>
</dbReference>
<feature type="binding site" evidence="4">
    <location>
        <begin position="144"/>
        <end position="146"/>
    </location>
    <ligand>
        <name>substrate</name>
    </ligand>
</feature>
<dbReference type="Pfam" id="PF02391">
    <property type="entry name" value="MoaE"/>
    <property type="match status" value="1"/>
</dbReference>
<comment type="pathway">
    <text evidence="4">Cofactor biosynthesis; molybdopterin biosynthesis.</text>
</comment>
<dbReference type="UniPathway" id="UPA00344"/>
<evidence type="ECO:0000256" key="4">
    <source>
        <dbReference type="HAMAP-Rule" id="MF_03052"/>
    </source>
</evidence>
<dbReference type="OrthoDB" id="5531344at2759"/>
<feature type="binding site" evidence="4">
    <location>
        <position position="137"/>
    </location>
    <ligand>
        <name>substrate</name>
    </ligand>
</feature>
<reference evidence="5 6" key="1">
    <citation type="journal article" name="Sci. Rep.">
        <title>Genome-scale phylogenetic analyses confirm Olpidium as the closest living zoosporic fungus to the non-flagellated, terrestrial fungi.</title>
        <authorList>
            <person name="Chang Y."/>
            <person name="Rochon D."/>
            <person name="Sekimoto S."/>
            <person name="Wang Y."/>
            <person name="Chovatia M."/>
            <person name="Sandor L."/>
            <person name="Salamov A."/>
            <person name="Grigoriev I.V."/>
            <person name="Stajich J.E."/>
            <person name="Spatafora J.W."/>
        </authorList>
    </citation>
    <scope>NUCLEOTIDE SEQUENCE [LARGE SCALE GENOMIC DNA]</scope>
    <source>
        <strain evidence="5">S191</strain>
    </source>
</reference>
<evidence type="ECO:0000313" key="5">
    <source>
        <dbReference type="EMBL" id="KAG5457442.1"/>
    </source>
</evidence>
<evidence type="ECO:0000313" key="6">
    <source>
        <dbReference type="Proteomes" id="UP000673691"/>
    </source>
</evidence>
<keyword evidence="1 4" id="KW-0963">Cytoplasm</keyword>
<protein>
    <recommendedName>
        <fullName evidence="4">Molybdopterin synthase catalytic subunit</fullName>
        <ecNumber evidence="4">2.8.1.12</ecNumber>
    </recommendedName>
    <alternativeName>
        <fullName evidence="4">Molybdenum cofactor synthesis protein 2 large subunit</fullName>
    </alternativeName>
    <alternativeName>
        <fullName evidence="4">Molybdenum cofactor synthesis protein 2B</fullName>
        <shortName evidence="4">MOCS2B</shortName>
    </alternativeName>
</protein>
<gene>
    <name evidence="5" type="ORF">BJ554DRAFT_2542</name>
</gene>
<comment type="caution">
    <text evidence="5">The sequence shown here is derived from an EMBL/GenBank/DDBJ whole genome shotgun (WGS) entry which is preliminary data.</text>
</comment>
<organism evidence="5 6">
    <name type="scientific">Olpidium bornovanus</name>
    <dbReference type="NCBI Taxonomy" id="278681"/>
    <lineage>
        <taxon>Eukaryota</taxon>
        <taxon>Fungi</taxon>
        <taxon>Fungi incertae sedis</taxon>
        <taxon>Olpidiomycota</taxon>
        <taxon>Olpidiomycotina</taxon>
        <taxon>Olpidiomycetes</taxon>
        <taxon>Olpidiales</taxon>
        <taxon>Olpidiaceae</taxon>
        <taxon>Olpidium</taxon>
    </lineage>
</organism>
<evidence type="ECO:0000256" key="2">
    <source>
        <dbReference type="ARBA" id="ARBA00022679"/>
    </source>
</evidence>
<sequence>MVAGDVPAKSADGRAGTAPGDLDFVQLTTSPLDLAQTAALVADKSAGAIATFSGTTRGTFRGKGVVRLEYEAYVPMAERELRRLVSEARARWPLVRVALRHRLGAVPVGETSVVVAVSAEHRDAALEAARMLIDRLKETVPIWKKEVYEDGSAWKGAEQRDFAG</sequence>
<dbReference type="InterPro" id="IPR028888">
    <property type="entry name" value="MOCS2B_euk"/>
</dbReference>
<name>A0A8H7ZQR5_9FUNG</name>
<accession>A0A8H7ZQR5</accession>
<dbReference type="InterPro" id="IPR036563">
    <property type="entry name" value="MoaE_sf"/>
</dbReference>
<comment type="subcellular location">
    <subcellularLocation>
        <location evidence="4">Cytoplasm</location>
    </subcellularLocation>
</comment>
<comment type="similarity">
    <text evidence="4">Belongs to the MoaE family. MOCS2B subfamily.</text>
</comment>
<proteinExistence type="inferred from homology"/>
<dbReference type="SUPFAM" id="SSF54690">
    <property type="entry name" value="Molybdopterin synthase subunit MoaE"/>
    <property type="match status" value="1"/>
</dbReference>
<comment type="subunit">
    <text evidence="4">Heterotetramer; composed of 2 small (MOCS2A) and 2 large (MOCS2B) subunits.</text>
</comment>
<keyword evidence="3 4" id="KW-0501">Molybdenum cofactor biosynthesis</keyword>
<dbReference type="FunFam" id="3.90.1170.40:FF:000002">
    <property type="entry name" value="Molybdopterin synthase catalytic subunit"/>
    <property type="match status" value="1"/>
</dbReference>
<keyword evidence="6" id="KW-1185">Reference proteome</keyword>
<dbReference type="CDD" id="cd00756">
    <property type="entry name" value="MoaE"/>
    <property type="match status" value="1"/>
</dbReference>
<dbReference type="InterPro" id="IPR003448">
    <property type="entry name" value="Mopterin_biosynth_MoaE"/>
</dbReference>
<dbReference type="EMBL" id="JAEFCI010010073">
    <property type="protein sequence ID" value="KAG5457442.1"/>
    <property type="molecule type" value="Genomic_DNA"/>
</dbReference>
<evidence type="ECO:0000256" key="1">
    <source>
        <dbReference type="ARBA" id="ARBA00022490"/>
    </source>
</evidence>
<evidence type="ECO:0000256" key="3">
    <source>
        <dbReference type="ARBA" id="ARBA00023150"/>
    </source>
</evidence>